<protein>
    <submittedName>
        <fullName evidence="1">Spore coat assembly protein</fullName>
    </submittedName>
</protein>
<dbReference type="InterPro" id="IPR008764">
    <property type="entry name" value="Peptidase_U57"/>
</dbReference>
<dbReference type="EMBL" id="QPJT01000001">
    <property type="protein sequence ID" value="RCX20967.1"/>
    <property type="molecule type" value="Genomic_DNA"/>
</dbReference>
<dbReference type="PIRSF" id="PIRSF011575">
    <property type="entry name" value="YabG"/>
    <property type="match status" value="1"/>
</dbReference>
<dbReference type="OrthoDB" id="9785306at2"/>
<reference evidence="1 2" key="1">
    <citation type="submission" date="2018-07" db="EMBL/GenBank/DDBJ databases">
        <title>Genomic Encyclopedia of Type Strains, Phase IV (KMG-IV): sequencing the most valuable type-strain genomes for metagenomic binning, comparative biology and taxonomic classification.</title>
        <authorList>
            <person name="Goeker M."/>
        </authorList>
    </citation>
    <scope>NUCLEOTIDE SEQUENCE [LARGE SCALE GENOMIC DNA]</scope>
    <source>
        <strain evidence="1 2">DSM 27016</strain>
    </source>
</reference>
<organism evidence="1 2">
    <name type="scientific">Anaerobacterium chartisolvens</name>
    <dbReference type="NCBI Taxonomy" id="1297424"/>
    <lineage>
        <taxon>Bacteria</taxon>
        <taxon>Bacillati</taxon>
        <taxon>Bacillota</taxon>
        <taxon>Clostridia</taxon>
        <taxon>Eubacteriales</taxon>
        <taxon>Oscillospiraceae</taxon>
        <taxon>Anaerobacterium</taxon>
    </lineage>
</organism>
<gene>
    <name evidence="1" type="ORF">DFR58_101171</name>
</gene>
<sequence length="272" mass="30321">MSDFQIGDVVTRKSYGSDVYFAVTDIISTSRAKPVFVLRGLLHRIEADSAEDDLVKKNSRNAYLSAQRYFSNVSQLVNKKSNLNNLLLLSRFNAKPGKILHIDSSRDFLDMCMKQYKEARLEPVGILAPESQQPGIVRNLLEQNRPDILVVTGHDGIKKGNEKRDSVESYRTSKYFIQCVNIARKYQPDKDRLSIFAGACQSYYEAIIDAGANFASSPGRILINALDPSIIAKKIALTDSRKIILPKDVIRLTVSGEKGIGGVNTKGHLTWV</sequence>
<evidence type="ECO:0000313" key="2">
    <source>
        <dbReference type="Proteomes" id="UP000253034"/>
    </source>
</evidence>
<dbReference type="RefSeq" id="WP_114295913.1">
    <property type="nucleotide sequence ID" value="NZ_QPJT01000001.1"/>
</dbReference>
<dbReference type="Pfam" id="PF05582">
    <property type="entry name" value="Peptidase_U57"/>
    <property type="match status" value="1"/>
</dbReference>
<dbReference type="AlphaFoldDB" id="A0A369BKG8"/>
<accession>A0A369BKG8</accession>
<keyword evidence="2" id="KW-1185">Reference proteome</keyword>
<proteinExistence type="predicted"/>
<comment type="caution">
    <text evidence="1">The sequence shown here is derived from an EMBL/GenBank/DDBJ whole genome shotgun (WGS) entry which is preliminary data.</text>
</comment>
<evidence type="ECO:0000313" key="1">
    <source>
        <dbReference type="EMBL" id="RCX20967.1"/>
    </source>
</evidence>
<name>A0A369BKG8_9FIRM</name>
<dbReference type="Proteomes" id="UP000253034">
    <property type="component" value="Unassembled WGS sequence"/>
</dbReference>